<dbReference type="EMBL" id="CP001032">
    <property type="protein sequence ID" value="ACB77390.1"/>
    <property type="molecule type" value="Genomic_DNA"/>
</dbReference>
<reference evidence="8 9" key="1">
    <citation type="journal article" date="2011" name="J. Bacteriol.">
        <title>Genome sequence of the verrucomicrobium Opitutus terrae PB90-1, an abundant inhabitant of rice paddy soil ecosystems.</title>
        <authorList>
            <person name="van Passel M.W."/>
            <person name="Kant R."/>
            <person name="Palva A."/>
            <person name="Copeland A."/>
            <person name="Lucas S."/>
            <person name="Lapidus A."/>
            <person name="Glavina del Rio T."/>
            <person name="Pitluck S."/>
            <person name="Goltsman E."/>
            <person name="Clum A."/>
            <person name="Sun H."/>
            <person name="Schmutz J."/>
            <person name="Larimer F.W."/>
            <person name="Land M.L."/>
            <person name="Hauser L."/>
            <person name="Kyrpides N."/>
            <person name="Mikhailova N."/>
            <person name="Richardson P.P."/>
            <person name="Janssen P.H."/>
            <person name="de Vos W.M."/>
            <person name="Smidt H."/>
        </authorList>
    </citation>
    <scope>NUCLEOTIDE SEQUENCE [LARGE SCALE GENOMIC DNA]</scope>
    <source>
        <strain evidence="9">DSM 11246 / JCM 15787 / PB90-1</strain>
    </source>
</reference>
<keyword evidence="4" id="KW-0479">Metal-binding</keyword>
<dbReference type="OrthoDB" id="9788755at2"/>
<dbReference type="eggNOG" id="COG3260">
    <property type="taxonomic scope" value="Bacteria"/>
</dbReference>
<dbReference type="InterPro" id="IPR000182">
    <property type="entry name" value="GNAT_dom"/>
</dbReference>
<dbReference type="SUPFAM" id="SSF56770">
    <property type="entry name" value="HydA/Nqo6-like"/>
    <property type="match status" value="1"/>
</dbReference>
<dbReference type="STRING" id="452637.Oter_4116"/>
<dbReference type="PANTHER" id="PTHR42989:SF1">
    <property type="entry name" value="FORMATE HYDROGENLYASE SUBUNIT 7-RELATED"/>
    <property type="match status" value="1"/>
</dbReference>
<dbReference type="GO" id="GO:0051539">
    <property type="term" value="F:4 iron, 4 sulfur cluster binding"/>
    <property type="evidence" value="ECO:0007669"/>
    <property type="project" value="UniProtKB-KW"/>
</dbReference>
<feature type="domain" description="N-acetyltransferase" evidence="7">
    <location>
        <begin position="188"/>
        <end position="324"/>
    </location>
</feature>
<dbReference type="NCBIfam" id="NF005012">
    <property type="entry name" value="PRK06411.1"/>
    <property type="match status" value="1"/>
</dbReference>
<dbReference type="InterPro" id="IPR006137">
    <property type="entry name" value="NADH_UbQ_OxRdtase-like_20kDa"/>
</dbReference>
<protein>
    <submittedName>
        <fullName evidence="8">NADH ubiquinone oxidoreductase 20 kDa subunit</fullName>
    </submittedName>
</protein>
<dbReference type="SUPFAM" id="SSF55729">
    <property type="entry name" value="Acyl-CoA N-acyltransferases (Nat)"/>
    <property type="match status" value="1"/>
</dbReference>
<evidence type="ECO:0000313" key="9">
    <source>
        <dbReference type="Proteomes" id="UP000007013"/>
    </source>
</evidence>
<name>B2A054_OPITP</name>
<evidence type="ECO:0000259" key="7">
    <source>
        <dbReference type="PROSITE" id="PS51186"/>
    </source>
</evidence>
<dbReference type="InterPro" id="IPR052375">
    <property type="entry name" value="Complex_I_20kDa-like"/>
</dbReference>
<dbReference type="Pfam" id="PF00583">
    <property type="entry name" value="Acetyltransf_1"/>
    <property type="match status" value="1"/>
</dbReference>
<dbReference type="GO" id="GO:0016747">
    <property type="term" value="F:acyltransferase activity, transferring groups other than amino-acyl groups"/>
    <property type="evidence" value="ECO:0007669"/>
    <property type="project" value="InterPro"/>
</dbReference>
<comment type="similarity">
    <text evidence="2">Belongs to the complex I 20 kDa subunit family.</text>
</comment>
<dbReference type="GO" id="GO:0046872">
    <property type="term" value="F:metal ion binding"/>
    <property type="evidence" value="ECO:0007669"/>
    <property type="project" value="UniProtKB-KW"/>
</dbReference>
<evidence type="ECO:0000256" key="2">
    <source>
        <dbReference type="ARBA" id="ARBA00009173"/>
    </source>
</evidence>
<accession>B2A054</accession>
<evidence type="ECO:0000256" key="4">
    <source>
        <dbReference type="ARBA" id="ARBA00022723"/>
    </source>
</evidence>
<dbReference type="Proteomes" id="UP000007013">
    <property type="component" value="Chromosome"/>
</dbReference>
<dbReference type="KEGG" id="ote:Oter_4116"/>
<dbReference type="InterPro" id="IPR016181">
    <property type="entry name" value="Acyl_CoA_acyltransferase"/>
</dbReference>
<dbReference type="Gene3D" id="3.40.50.12280">
    <property type="match status" value="1"/>
</dbReference>
<proteinExistence type="inferred from homology"/>
<dbReference type="HOGENOM" id="CLU_820940_0_0_0"/>
<evidence type="ECO:0000313" key="8">
    <source>
        <dbReference type="EMBL" id="ACB77390.1"/>
    </source>
</evidence>
<keyword evidence="5" id="KW-0408">Iron</keyword>
<evidence type="ECO:0000256" key="6">
    <source>
        <dbReference type="ARBA" id="ARBA00023014"/>
    </source>
</evidence>
<dbReference type="AlphaFoldDB" id="B2A054"/>
<dbReference type="Gene3D" id="3.40.630.30">
    <property type="match status" value="1"/>
</dbReference>
<dbReference type="Pfam" id="PF01058">
    <property type="entry name" value="Oxidored_q6"/>
    <property type="match status" value="1"/>
</dbReference>
<dbReference type="PROSITE" id="PS51186">
    <property type="entry name" value="GNAT"/>
    <property type="match status" value="1"/>
</dbReference>
<comment type="cofactor">
    <cofactor evidence="1">
        <name>[4Fe-4S] cluster</name>
        <dbReference type="ChEBI" id="CHEBI:49883"/>
    </cofactor>
</comment>
<keyword evidence="8" id="KW-0830">Ubiquinone</keyword>
<evidence type="ECO:0000256" key="1">
    <source>
        <dbReference type="ARBA" id="ARBA00001966"/>
    </source>
</evidence>
<dbReference type="PANTHER" id="PTHR42989">
    <property type="entry name" value="HYDROGENASE-4 COMPONENT I"/>
    <property type="match status" value="1"/>
</dbReference>
<gene>
    <name evidence="8" type="ordered locus">Oter_4116</name>
</gene>
<keyword evidence="9" id="KW-1185">Reference proteome</keyword>
<keyword evidence="3" id="KW-0004">4Fe-4S</keyword>
<organism evidence="8 9">
    <name type="scientific">Opitutus terrae (strain DSM 11246 / JCM 15787 / PB90-1)</name>
    <dbReference type="NCBI Taxonomy" id="452637"/>
    <lineage>
        <taxon>Bacteria</taxon>
        <taxon>Pseudomonadati</taxon>
        <taxon>Verrucomicrobiota</taxon>
        <taxon>Opitutia</taxon>
        <taxon>Opitutales</taxon>
        <taxon>Opitutaceae</taxon>
        <taxon>Opitutus</taxon>
    </lineage>
</organism>
<sequence length="338" mass="37259">MLGLRKSPWIIHYDASSCNGCDIETLACLTPLYDVERLGVINTGNPKHADIFLVTGAVNEQSKEVIRNIYHQLPEPKVVVAIGVCASSGGIFRDCYNIAGGVDRVIPVDVYVPGCAARPEAIIDGVVQALGVLERKQSEMSALANCIDRILYLRATKADAAEILVLQKIAYQTEIELYGDDSLPPMQQTLEELEHDFEHVPVNAPSLLPADRDLAAAPAAPARIVFLKAVINGKIIGSIRGYQLGDTAYLSRMIVHPYFRRRGVGRRLLPEIEKAFPTARRFEANTGHQSKRNHYQLTQLGYRQFKTEPLTPTITLVYFEKLRPAGTSGSRPPILVSS</sequence>
<keyword evidence="6" id="KW-0411">Iron-sulfur</keyword>
<evidence type="ECO:0000256" key="3">
    <source>
        <dbReference type="ARBA" id="ARBA00022485"/>
    </source>
</evidence>
<evidence type="ECO:0000256" key="5">
    <source>
        <dbReference type="ARBA" id="ARBA00023004"/>
    </source>
</evidence>